<dbReference type="SUPFAM" id="SSF56300">
    <property type="entry name" value="Metallo-dependent phosphatases"/>
    <property type="match status" value="1"/>
</dbReference>
<gene>
    <name evidence="8" type="ORF">PSTG_09590</name>
</gene>
<keyword evidence="3" id="KW-0378">Hydrolase</keyword>
<dbReference type="EC" id="3.1.3.16" evidence="1"/>
<feature type="domain" description="Serine/threonine specific protein phosphatases" evidence="7">
    <location>
        <begin position="25"/>
        <end position="213"/>
    </location>
</feature>
<feature type="compositionally biased region" description="Low complexity" evidence="6">
    <location>
        <begin position="201"/>
        <end position="223"/>
    </location>
</feature>
<name>A0A0L0VCZ7_9BASI</name>
<dbReference type="PANTHER" id="PTHR45619">
    <property type="entry name" value="SERINE/THREONINE-PROTEIN PHOSPHATASE PP2A-RELATED"/>
    <property type="match status" value="1"/>
</dbReference>
<dbReference type="GO" id="GO:0004722">
    <property type="term" value="F:protein serine/threonine phosphatase activity"/>
    <property type="evidence" value="ECO:0007669"/>
    <property type="project" value="UniProtKB-EC"/>
</dbReference>
<comment type="catalytic activity">
    <reaction evidence="5">
        <text>O-phospho-L-threonyl-[protein] + H2O = L-threonyl-[protein] + phosphate</text>
        <dbReference type="Rhea" id="RHEA:47004"/>
        <dbReference type="Rhea" id="RHEA-COMP:11060"/>
        <dbReference type="Rhea" id="RHEA-COMP:11605"/>
        <dbReference type="ChEBI" id="CHEBI:15377"/>
        <dbReference type="ChEBI" id="CHEBI:30013"/>
        <dbReference type="ChEBI" id="CHEBI:43474"/>
        <dbReference type="ChEBI" id="CHEBI:61977"/>
        <dbReference type="EC" id="3.1.3.16"/>
    </reaction>
</comment>
<dbReference type="EMBL" id="AJIL01000072">
    <property type="protein sequence ID" value="KNE97163.1"/>
    <property type="molecule type" value="Genomic_DNA"/>
</dbReference>
<proteinExistence type="predicted"/>
<dbReference type="InterPro" id="IPR029052">
    <property type="entry name" value="Metallo-depent_PP-like"/>
</dbReference>
<dbReference type="PRINTS" id="PR00114">
    <property type="entry name" value="STPHPHTASE"/>
</dbReference>
<dbReference type="InterPro" id="IPR004843">
    <property type="entry name" value="Calcineurin-like_PHP"/>
</dbReference>
<evidence type="ECO:0000256" key="4">
    <source>
        <dbReference type="ARBA" id="ARBA00023211"/>
    </source>
</evidence>
<evidence type="ECO:0000256" key="6">
    <source>
        <dbReference type="SAM" id="MobiDB-lite"/>
    </source>
</evidence>
<evidence type="ECO:0000313" key="8">
    <source>
        <dbReference type="EMBL" id="KNE97163.1"/>
    </source>
</evidence>
<comment type="caution">
    <text evidence="8">The sequence shown here is derived from an EMBL/GenBank/DDBJ whole genome shotgun (WGS) entry which is preliminary data.</text>
</comment>
<organism evidence="8 9">
    <name type="scientific">Puccinia striiformis f. sp. tritici PST-78</name>
    <dbReference type="NCBI Taxonomy" id="1165861"/>
    <lineage>
        <taxon>Eukaryota</taxon>
        <taxon>Fungi</taxon>
        <taxon>Dikarya</taxon>
        <taxon>Basidiomycota</taxon>
        <taxon>Pucciniomycotina</taxon>
        <taxon>Pucciniomycetes</taxon>
        <taxon>Pucciniales</taxon>
        <taxon>Pucciniaceae</taxon>
        <taxon>Puccinia</taxon>
    </lineage>
</organism>
<dbReference type="Pfam" id="PF00149">
    <property type="entry name" value="Metallophos"/>
    <property type="match status" value="1"/>
</dbReference>
<sequence length="241" mass="27376">MAEPADLQTMTLDECIKKLLTKQLLAQALIKEICEKTKELVMRESNVVHISAPVTVVGDIHGFCAGDYTYGFYAECVRKYGSPSVWTYYTDMFDFLTLSVVIEDRIFCVHGGLSPSIHCINQIKVIDRFREIPHEGPMADLVWGAGYTFGAQVVEKFLTINDMHHILRAHQLVGMEGFSRSDQMDINILNAAPENERDSPQQQMQLQQQQQQLQMQHQQNNGGQDNGMPNSYVLAQVEYFL</sequence>
<keyword evidence="9" id="KW-1185">Reference proteome</keyword>
<keyword evidence="2" id="KW-0479">Metal-binding</keyword>
<dbReference type="Gene3D" id="3.60.21.10">
    <property type="match status" value="2"/>
</dbReference>
<dbReference type="InterPro" id="IPR006186">
    <property type="entry name" value="Ser/Thr-sp_prot-phosphatase"/>
</dbReference>
<dbReference type="InterPro" id="IPR047129">
    <property type="entry name" value="PPA2-like"/>
</dbReference>
<protein>
    <recommendedName>
        <fullName evidence="1">protein-serine/threonine phosphatase</fullName>
        <ecNumber evidence="1">3.1.3.16</ecNumber>
    </recommendedName>
</protein>
<evidence type="ECO:0000256" key="2">
    <source>
        <dbReference type="ARBA" id="ARBA00022723"/>
    </source>
</evidence>
<evidence type="ECO:0000259" key="7">
    <source>
        <dbReference type="SMART" id="SM00156"/>
    </source>
</evidence>
<evidence type="ECO:0000256" key="1">
    <source>
        <dbReference type="ARBA" id="ARBA00013081"/>
    </source>
</evidence>
<dbReference type="AlphaFoldDB" id="A0A0L0VCZ7"/>
<evidence type="ECO:0000256" key="5">
    <source>
        <dbReference type="ARBA" id="ARBA00048336"/>
    </source>
</evidence>
<accession>A0A0L0VCZ7</accession>
<keyword evidence="4" id="KW-0464">Manganese</keyword>
<feature type="region of interest" description="Disordered" evidence="6">
    <location>
        <begin position="195"/>
        <end position="229"/>
    </location>
</feature>
<dbReference type="GO" id="GO:0046872">
    <property type="term" value="F:metal ion binding"/>
    <property type="evidence" value="ECO:0007669"/>
    <property type="project" value="UniProtKB-KW"/>
</dbReference>
<evidence type="ECO:0000313" key="9">
    <source>
        <dbReference type="Proteomes" id="UP000054564"/>
    </source>
</evidence>
<dbReference type="Proteomes" id="UP000054564">
    <property type="component" value="Unassembled WGS sequence"/>
</dbReference>
<evidence type="ECO:0000256" key="3">
    <source>
        <dbReference type="ARBA" id="ARBA00022801"/>
    </source>
</evidence>
<dbReference type="SMART" id="SM00156">
    <property type="entry name" value="PP2Ac"/>
    <property type="match status" value="1"/>
</dbReference>
<reference evidence="9" key="1">
    <citation type="submission" date="2014-03" db="EMBL/GenBank/DDBJ databases">
        <title>The Genome Sequence of Puccinia striiformis f. sp. tritici PST-78.</title>
        <authorList>
            <consortium name="The Broad Institute Genome Sequencing Platform"/>
            <person name="Cuomo C."/>
            <person name="Hulbert S."/>
            <person name="Chen X."/>
            <person name="Walker B."/>
            <person name="Young S.K."/>
            <person name="Zeng Q."/>
            <person name="Gargeya S."/>
            <person name="Fitzgerald M."/>
            <person name="Haas B."/>
            <person name="Abouelleil A."/>
            <person name="Alvarado L."/>
            <person name="Arachchi H.M."/>
            <person name="Berlin A.M."/>
            <person name="Chapman S.B."/>
            <person name="Goldberg J."/>
            <person name="Griggs A."/>
            <person name="Gujja S."/>
            <person name="Hansen M."/>
            <person name="Howarth C."/>
            <person name="Imamovic A."/>
            <person name="Larimer J."/>
            <person name="McCowan C."/>
            <person name="Montmayeur A."/>
            <person name="Murphy C."/>
            <person name="Neiman D."/>
            <person name="Pearson M."/>
            <person name="Priest M."/>
            <person name="Roberts A."/>
            <person name="Saif S."/>
            <person name="Shea T."/>
            <person name="Sisk P."/>
            <person name="Sykes S."/>
            <person name="Wortman J."/>
            <person name="Nusbaum C."/>
            <person name="Birren B."/>
        </authorList>
    </citation>
    <scope>NUCLEOTIDE SEQUENCE [LARGE SCALE GENOMIC DNA]</scope>
    <source>
        <strain evidence="9">race PST-78</strain>
    </source>
</reference>
<dbReference type="STRING" id="1165861.A0A0L0VCZ7"/>